<dbReference type="Proteomes" id="UP000297948">
    <property type="component" value="Unassembled WGS sequence"/>
</dbReference>
<evidence type="ECO:0000256" key="2">
    <source>
        <dbReference type="ARBA" id="ARBA00023145"/>
    </source>
</evidence>
<evidence type="ECO:0000256" key="4">
    <source>
        <dbReference type="ARBA" id="ARBA00023317"/>
    </source>
</evidence>
<evidence type="ECO:0000256" key="1">
    <source>
        <dbReference type="ARBA" id="ARBA00022793"/>
    </source>
</evidence>
<evidence type="ECO:0000313" key="6">
    <source>
        <dbReference type="EMBL" id="TGB13415.1"/>
    </source>
</evidence>
<sequence length="350" mass="38933">MIHGVYEGLDYIEKFGWIGYLNDPGLTFMTGGAGREMFTDFTNLQGMQMDDPKSRSLVRQWIDELGPKRMADYREGDWSTFNKFFIRELAPGARPIDGRLDPGVVVAPTDCVIRMIVDELTEDTPIPVKMVAMNVRQLLDGSEFAECFTRGKPSNPGGGTAVSCVLMPDSYHRYHAPVGGQVVEARDDIGGVDDEGNDHSGPLDNGNDGRGRRPHRVYPDFRRGYVIIKTPYVNHRAEPDGEGYVGLVALGLESISSVRFLDKFRKVTREAPVEVRKGEEIGFFQYGGSLNILLFEKGRFPALQLLMGQRIGVLEEPRRSRALFENTRRARTLRARPVSDADAEAGSGDG</sequence>
<gene>
    <name evidence="6" type="ORF">E4099_10080</name>
</gene>
<keyword evidence="4" id="KW-0670">Pyruvate</keyword>
<dbReference type="OrthoDB" id="9802030at2"/>
<feature type="region of interest" description="Disordered" evidence="5">
    <location>
        <begin position="188"/>
        <end position="214"/>
    </location>
</feature>
<dbReference type="InterPro" id="IPR003817">
    <property type="entry name" value="PS_Dcarbxylase"/>
</dbReference>
<keyword evidence="2" id="KW-0865">Zymogen</keyword>
<accession>A0A4Z0H917</accession>
<proteinExistence type="predicted"/>
<evidence type="ECO:0000313" key="7">
    <source>
        <dbReference type="Proteomes" id="UP000297948"/>
    </source>
</evidence>
<name>A0A4Z0H917_9ACTN</name>
<keyword evidence="1" id="KW-0210">Decarboxylase</keyword>
<dbReference type="PANTHER" id="PTHR10067:SF13">
    <property type="entry name" value="PHOSPHATIDYLSERINE DECARBOXYLASE"/>
    <property type="match status" value="1"/>
</dbReference>
<evidence type="ECO:0000256" key="5">
    <source>
        <dbReference type="SAM" id="MobiDB-lite"/>
    </source>
</evidence>
<reference evidence="6 7" key="1">
    <citation type="submission" date="2019-03" db="EMBL/GenBank/DDBJ databases">
        <authorList>
            <person name="Gonzalez-Pimentel J.L."/>
        </authorList>
    </citation>
    <scope>NUCLEOTIDE SEQUENCE [LARGE SCALE GENOMIC DNA]</scope>
    <source>
        <strain evidence="6 7">JCM 31289</strain>
    </source>
</reference>
<keyword evidence="7" id="KW-1185">Reference proteome</keyword>
<dbReference type="EMBL" id="SRID01000065">
    <property type="protein sequence ID" value="TGB13415.1"/>
    <property type="molecule type" value="Genomic_DNA"/>
</dbReference>
<organism evidence="6 7">
    <name type="scientific">Streptomyces palmae</name>
    <dbReference type="NCBI Taxonomy" id="1701085"/>
    <lineage>
        <taxon>Bacteria</taxon>
        <taxon>Bacillati</taxon>
        <taxon>Actinomycetota</taxon>
        <taxon>Actinomycetes</taxon>
        <taxon>Kitasatosporales</taxon>
        <taxon>Streptomycetaceae</taxon>
        <taxon>Streptomyces</taxon>
    </lineage>
</organism>
<protein>
    <submittedName>
        <fullName evidence="6">Phosphatidylserine decarboxylase</fullName>
    </submittedName>
</protein>
<dbReference type="GO" id="GO:0004609">
    <property type="term" value="F:phosphatidylserine decarboxylase activity"/>
    <property type="evidence" value="ECO:0007669"/>
    <property type="project" value="InterPro"/>
</dbReference>
<comment type="caution">
    <text evidence="6">The sequence shown here is derived from an EMBL/GenBank/DDBJ whole genome shotgun (WGS) entry which is preliminary data.</text>
</comment>
<dbReference type="PANTHER" id="PTHR10067">
    <property type="entry name" value="PHOSPHATIDYLSERINE DECARBOXYLASE"/>
    <property type="match status" value="1"/>
</dbReference>
<dbReference type="GO" id="GO:0008654">
    <property type="term" value="P:phospholipid biosynthetic process"/>
    <property type="evidence" value="ECO:0007669"/>
    <property type="project" value="InterPro"/>
</dbReference>
<evidence type="ECO:0000256" key="3">
    <source>
        <dbReference type="ARBA" id="ARBA00023239"/>
    </source>
</evidence>
<dbReference type="AlphaFoldDB" id="A0A4Z0H917"/>
<keyword evidence="3" id="KW-0456">Lyase</keyword>
<dbReference type="Pfam" id="PF02666">
    <property type="entry name" value="PS_Dcarbxylase"/>
    <property type="match status" value="1"/>
</dbReference>